<dbReference type="PROSITE" id="PS51318">
    <property type="entry name" value="TAT"/>
    <property type="match status" value="1"/>
</dbReference>
<feature type="chain" id="PRO_5026931364" description="ABC transporter, substrate-binding protein (Cluster 1, maltose/g3p/polyamine/iron)" evidence="1">
    <location>
        <begin position="29"/>
        <end position="448"/>
    </location>
</feature>
<evidence type="ECO:0000313" key="2">
    <source>
        <dbReference type="EMBL" id="CAA9218137.1"/>
    </source>
</evidence>
<accession>A0A6J4HB31</accession>
<dbReference type="EMBL" id="CADCTC010000019">
    <property type="protein sequence ID" value="CAA9218137.1"/>
    <property type="molecule type" value="Genomic_DNA"/>
</dbReference>
<feature type="signal peptide" evidence="1">
    <location>
        <begin position="1"/>
        <end position="28"/>
    </location>
</feature>
<dbReference type="PANTHER" id="PTHR43649">
    <property type="entry name" value="ARABINOSE-BINDING PROTEIN-RELATED"/>
    <property type="match status" value="1"/>
</dbReference>
<evidence type="ECO:0000256" key="1">
    <source>
        <dbReference type="SAM" id="SignalP"/>
    </source>
</evidence>
<dbReference type="InterPro" id="IPR006059">
    <property type="entry name" value="SBP"/>
</dbReference>
<name>A0A6J4HB31_9CHLR</name>
<dbReference type="PANTHER" id="PTHR43649:SF30">
    <property type="entry name" value="ABC TRANSPORTER SUBSTRATE-BINDING PROTEIN"/>
    <property type="match status" value="1"/>
</dbReference>
<dbReference type="InterPro" id="IPR006311">
    <property type="entry name" value="TAT_signal"/>
</dbReference>
<dbReference type="Pfam" id="PF13416">
    <property type="entry name" value="SBP_bac_8"/>
    <property type="match status" value="1"/>
</dbReference>
<gene>
    <name evidence="2" type="ORF">AVDCRST_MAG77-330</name>
</gene>
<dbReference type="Gene3D" id="3.40.190.10">
    <property type="entry name" value="Periplasmic binding protein-like II"/>
    <property type="match status" value="1"/>
</dbReference>
<dbReference type="SUPFAM" id="SSF53850">
    <property type="entry name" value="Periplasmic binding protein-like II"/>
    <property type="match status" value="1"/>
</dbReference>
<proteinExistence type="predicted"/>
<reference evidence="2" key="1">
    <citation type="submission" date="2020-02" db="EMBL/GenBank/DDBJ databases">
        <authorList>
            <person name="Meier V. D."/>
        </authorList>
    </citation>
    <scope>NUCLEOTIDE SEQUENCE</scope>
    <source>
        <strain evidence="2">AVDCRST_MAG77</strain>
    </source>
</reference>
<dbReference type="CDD" id="cd13585">
    <property type="entry name" value="PBP2_TMBP_like"/>
    <property type="match status" value="1"/>
</dbReference>
<evidence type="ECO:0008006" key="3">
    <source>
        <dbReference type="Google" id="ProtNLM"/>
    </source>
</evidence>
<dbReference type="AlphaFoldDB" id="A0A6J4HB31"/>
<sequence>MNTGMTPASPGTRRALLLHAAGATGALAAACGVADGPSAGGPAGGTPAQPGSVVWFNWESGPAQLEGNNKSVTTFHAQYPQIKVENASGAGGAPYWDKLSALKAAGTSPDMWEWEPKHVVDYVVRKQVLDLQPFVARDRHDLNDFFKKGVDQYRWKNGLWGLPRDFPNRNLLYSVTAFEKDGLKRPASDWKQNDWTWDAFLDAARRLAKPDGSQFGFNTGRSVREWAPWVWSNGGEIIDETKLEVVLDRAPAVEGLQFLQDLIHRHRVMPQTMPAGQNFAAGSVAIQEGIPAQLGNVRRDIAGKFVFDVVMHPKSRTGKYVAAGGGAGWAVDASTKAKDATWAFLKHITSSAEQIQLCDLGATIGSRRSVMTHACFVQRPPEHVQLFIDGGDYLHVDVRVAGWTEVEKVMNEELAYLWSGERPARNVAANIKAKVDPILKAEAQKAGA</sequence>
<dbReference type="InterPro" id="IPR050490">
    <property type="entry name" value="Bact_solute-bd_prot1"/>
</dbReference>
<keyword evidence="1" id="KW-0732">Signal</keyword>
<protein>
    <recommendedName>
        <fullName evidence="3">ABC transporter, substrate-binding protein (Cluster 1, maltose/g3p/polyamine/iron)</fullName>
    </recommendedName>
</protein>
<organism evidence="2">
    <name type="scientific">uncultured Chloroflexota bacterium</name>
    <dbReference type="NCBI Taxonomy" id="166587"/>
    <lineage>
        <taxon>Bacteria</taxon>
        <taxon>Bacillati</taxon>
        <taxon>Chloroflexota</taxon>
        <taxon>environmental samples</taxon>
    </lineage>
</organism>